<proteinExistence type="inferred from homology"/>
<dbReference type="Pfam" id="PF00501">
    <property type="entry name" value="AMP-binding"/>
    <property type="match status" value="2"/>
</dbReference>
<dbReference type="PANTHER" id="PTHR22754:SF32">
    <property type="entry name" value="DISCO-INTERACTING PROTEIN 2"/>
    <property type="match status" value="1"/>
</dbReference>
<dbReference type="InterPro" id="IPR037337">
    <property type="entry name" value="Dip2-like_dom"/>
</dbReference>
<comment type="caution">
    <text evidence="4">The sequence shown here is derived from an EMBL/GenBank/DDBJ whole genome shotgun (WGS) entry which is preliminary data.</text>
</comment>
<dbReference type="PANTHER" id="PTHR22754">
    <property type="entry name" value="DISCO-INTERACTING PROTEIN 2 DIP2 -RELATED"/>
    <property type="match status" value="1"/>
</dbReference>
<dbReference type="OrthoDB" id="69964at2759"/>
<dbReference type="InterPro" id="IPR042099">
    <property type="entry name" value="ANL_N_sf"/>
</dbReference>
<dbReference type="PROSITE" id="PS51912">
    <property type="entry name" value="DMAP1_BIND"/>
    <property type="match status" value="1"/>
</dbReference>
<dbReference type="Pfam" id="PF06464">
    <property type="entry name" value="DMAP_binding"/>
    <property type="match status" value="1"/>
</dbReference>
<feature type="region of interest" description="Disordered" evidence="2">
    <location>
        <begin position="836"/>
        <end position="856"/>
    </location>
</feature>
<gene>
    <name evidence="4" type="ORF">DGYR_LOCUS8274</name>
</gene>
<feature type="region of interest" description="Disordered" evidence="2">
    <location>
        <begin position="370"/>
        <end position="415"/>
    </location>
</feature>
<dbReference type="SMART" id="SM01137">
    <property type="entry name" value="DMAP_binding"/>
    <property type="match status" value="1"/>
</dbReference>
<dbReference type="Pfam" id="PF24919">
    <property type="entry name" value="Mug62"/>
    <property type="match status" value="1"/>
</dbReference>
<dbReference type="InterPro" id="IPR045851">
    <property type="entry name" value="AMP-bd_C_sf"/>
</dbReference>
<dbReference type="InterPro" id="IPR000873">
    <property type="entry name" value="AMP-dep_synth/lig_dom"/>
</dbReference>
<dbReference type="Proteomes" id="UP000549394">
    <property type="component" value="Unassembled WGS sequence"/>
</dbReference>
<feature type="compositionally biased region" description="Basic and acidic residues" evidence="2">
    <location>
        <begin position="259"/>
        <end position="277"/>
    </location>
</feature>
<evidence type="ECO:0000313" key="4">
    <source>
        <dbReference type="EMBL" id="CAD5120142.1"/>
    </source>
</evidence>
<dbReference type="InterPro" id="IPR010506">
    <property type="entry name" value="DMAP1-bd"/>
</dbReference>
<evidence type="ECO:0000256" key="1">
    <source>
        <dbReference type="ARBA" id="ARBA00007735"/>
    </source>
</evidence>
<dbReference type="Gene3D" id="3.40.50.12780">
    <property type="entry name" value="N-terminal domain of ligase-like"/>
    <property type="match status" value="2"/>
</dbReference>
<feature type="domain" description="DMAP1-binding" evidence="3">
    <location>
        <begin position="7"/>
        <end position="124"/>
    </location>
</feature>
<dbReference type="CDD" id="cd05905">
    <property type="entry name" value="Dip2"/>
    <property type="match status" value="2"/>
</dbReference>
<dbReference type="FunFam" id="3.30.300.30:FF:000001">
    <property type="entry name" value="DIP2 disco-interacting protein 2 homolog C"/>
    <property type="match status" value="1"/>
</dbReference>
<feature type="compositionally biased region" description="Basic and acidic residues" evidence="2">
    <location>
        <begin position="160"/>
        <end position="171"/>
    </location>
</feature>
<organism evidence="4 5">
    <name type="scientific">Dimorphilus gyrociliatus</name>
    <dbReference type="NCBI Taxonomy" id="2664684"/>
    <lineage>
        <taxon>Eukaryota</taxon>
        <taxon>Metazoa</taxon>
        <taxon>Spiralia</taxon>
        <taxon>Lophotrochozoa</taxon>
        <taxon>Annelida</taxon>
        <taxon>Polychaeta</taxon>
        <taxon>Polychaeta incertae sedis</taxon>
        <taxon>Dinophilidae</taxon>
        <taxon>Dimorphilus</taxon>
    </lineage>
</organism>
<reference evidence="4 5" key="1">
    <citation type="submission" date="2020-08" db="EMBL/GenBank/DDBJ databases">
        <authorList>
            <person name="Hejnol A."/>
        </authorList>
    </citation>
    <scope>NUCLEOTIDE SEQUENCE [LARGE SCALE GENOMIC DNA]</scope>
</reference>
<protein>
    <submittedName>
        <fullName evidence="4">DgyrCDS8720</fullName>
    </submittedName>
</protein>
<feature type="region of interest" description="Disordered" evidence="2">
    <location>
        <begin position="51"/>
        <end position="353"/>
    </location>
</feature>
<sequence>MADDNIEYSKLPLDIRAKLAELDLELSEGDITQKGYDKKKAKLLENYTKYPENLTAGGGSSSSTSSGAAPAAGRRHNRRLTREDHRYHSGDQHGEIRQEAVKKALAQFKHDQKIPMPSKRHSNQAAVGDQARRVTGNNDPPLPTSTRPVSESSSEEDEVFDRKSPPKENRKSNSGHHPRHNYVNMAGSSAQTALSQIMQQSTPPQIPPITDPIESAEESQPSSCPSESPPSPPSKNIGDTDRPESPQQQPLYENTRPVKVLEHHSQLSRPKEREERPVPAPRRINESSSPDNLSGGAGAAALASSGVAYAQLERPTDLSEKKREKRRRNQLRSIDEAKDLNSLTSSASSSPRNISVLPVTSLMQAKQQVADVVQDSTPRSSVLQASQPPDVTNNTSSAGSGRLAPHLSSVRGVPNLDLESGDVLKLSRISSKIQNLCETLKKPKRRPLPDYFIDEDEAVLEPPALDPTAPKPDGPQVIPIEGNQLIVPSSLQRRNLESSLHRYGTGMPKTTAISVLDSSGRAFGTITYGKLLTRVNKLAYNLLRIGSKSNPLLKPEDTVALVYPNNDALSFICAFYACLTANLVPVPIEVPLSKRDAGCQNIGFLLGSLNVKVAITSDACHKGLPKNPNGEVITFRGWPRLHWFVSEHLSKPGKDWNPPARLQDHAPAYIEYTHDKDGSVLGVTHTRASMLAHCRALSVAANYTEGETMVCVLDFKRDLGLWHSVLTSIYNGMHVIFIPYQLMKSDPASWLKMVTKYKATIALVKSRDMHWALLATKDHKDINLQSLRFLLVADGSNPWSLTSCDSFTKHFSRYNLKEEAVCPSGSSPEALTICMRRPSRSESSSSNSNTTGRGVLSMKGLSHGVVRVDSDSSYTSLALQDCGVILDGASLAIVSIDNQPILCKADEVGELCISAPYTAHSYWGLSGKSSKTFEVVPLLEDGTPAVPNQKFVRSGLLGFVGPEALIFVCGSRDGLMTVGNRRHNTDDIIATVLAVTPAQGNFIYRGRIAVFSIRVLRDERIVIVAEQKPDANEDESFKWMSQVLQAVDAIHNVGVYCLALVPANCLPKTALGGIHVHETRRRFIDGNLHPACVLMSPHTCVTNLPKPREHHPDVGPSAMFVGNIVQGARLAQAQGRELPKEDDNSTNNFLSEILRNRAQQHPDHVLFTLKTSKNDSEKLTCSQLHKKAERIACVLTDKNKLVATDLVALMFHPGIDLIASFYGCLYAGVVPVVVRPPNERNIPTTLPTAKMVVEVSKSKLLLTNGAVVKLLRSKEASSVVNVKQWPPIVDVDDLAKKRVSSVYRAPSNELTCYVDFSVSTTGMLAGVKISHGAASSLCRAIKLQCELYPAREVCICLDPYCGLGLVLWCLSSIYSGHRSILIPPSEIEHSPQLWMTALSQNQIRDTFCSYGVMDLCTKGLGGPSNTIQTMIKHGVNLSSVRTMCVIAEERPRIKLMSAFTALFSALKLNPRAVSTSFGCRVNVGVNLQGASSPDPTQVYVDLKALRNDRVALVEKGSPHSLCVLESAKLLPGVKVVIANPETKGQCADSHLGEIWVSSPHNSSGYTVIQGDIQEGAIHTDHFESKLATGDVYTTFARTGYLGFVKRTEMTQSDGERHDALFVLGSLEETLIMRGMRYHPIDIEESILRCHRKICECAVFTWTNLLVVVAELDGQENEAIDLVPLITNAVLEEHYLIVGVVVIVDPGVVPINSRGEKQRMHLRDGFLNDQLDPIYVSYNM</sequence>
<comment type="similarity">
    <text evidence="1">Belongs to the DIP2 family.</text>
</comment>
<feature type="compositionally biased region" description="Polar residues" evidence="2">
    <location>
        <begin position="376"/>
        <end position="399"/>
    </location>
</feature>
<dbReference type="Pfam" id="PF23024">
    <property type="entry name" value="AMP-dom_DIP2-like"/>
    <property type="match status" value="1"/>
</dbReference>
<dbReference type="EMBL" id="CAJFCJ010000012">
    <property type="protein sequence ID" value="CAD5120142.1"/>
    <property type="molecule type" value="Genomic_DNA"/>
</dbReference>
<evidence type="ECO:0000313" key="5">
    <source>
        <dbReference type="Proteomes" id="UP000549394"/>
    </source>
</evidence>
<evidence type="ECO:0000256" key="2">
    <source>
        <dbReference type="SAM" id="MobiDB-lite"/>
    </source>
</evidence>
<dbReference type="Gene3D" id="3.30.300.30">
    <property type="match status" value="2"/>
</dbReference>
<name>A0A7I8VV78_9ANNE</name>
<feature type="compositionally biased region" description="Basic and acidic residues" evidence="2">
    <location>
        <begin position="80"/>
        <end position="113"/>
    </location>
</feature>
<feature type="compositionally biased region" description="Low complexity" evidence="2">
    <location>
        <begin position="841"/>
        <end position="854"/>
    </location>
</feature>
<accession>A0A7I8VV78</accession>
<dbReference type="SUPFAM" id="SSF56801">
    <property type="entry name" value="Acetyl-CoA synthetase-like"/>
    <property type="match status" value="2"/>
</dbReference>
<feature type="compositionally biased region" description="Low complexity" evidence="2">
    <location>
        <begin position="299"/>
        <end position="310"/>
    </location>
</feature>
<dbReference type="InterPro" id="IPR025110">
    <property type="entry name" value="AMP-bd_C"/>
</dbReference>
<keyword evidence="5" id="KW-1185">Reference proteome</keyword>
<feature type="compositionally biased region" description="Low complexity" evidence="2">
    <location>
        <begin position="61"/>
        <end position="72"/>
    </location>
</feature>
<evidence type="ECO:0000259" key="3">
    <source>
        <dbReference type="PROSITE" id="PS51912"/>
    </source>
</evidence>
<dbReference type="InterPro" id="IPR056881">
    <property type="entry name" value="Mug62_dom"/>
</dbReference>